<dbReference type="NCBIfam" id="TIGR00691">
    <property type="entry name" value="spoT_relA"/>
    <property type="match status" value="1"/>
</dbReference>
<keyword evidence="9" id="KW-0808">Transferase</keyword>
<reference evidence="9 10" key="1">
    <citation type="submission" date="2020-08" db="EMBL/GenBank/DDBJ databases">
        <title>Genomic Encyclopedia of Type Strains, Phase IV (KMG-IV): sequencing the most valuable type-strain genomes for metagenomic binning, comparative biology and taxonomic classification.</title>
        <authorList>
            <person name="Goeker M."/>
        </authorList>
    </citation>
    <scope>NUCLEOTIDE SEQUENCE [LARGE SCALE GENOMIC DNA]</scope>
    <source>
        <strain evidence="9 10">DSM 26723</strain>
    </source>
</reference>
<keyword evidence="10" id="KW-1185">Reference proteome</keyword>
<comment type="similarity">
    <text evidence="6">Belongs to the relA/spoT family.</text>
</comment>
<dbReference type="InterPro" id="IPR007685">
    <property type="entry name" value="RelA_SpoT"/>
</dbReference>
<dbReference type="SUPFAM" id="SSF109604">
    <property type="entry name" value="HD-domain/PDEase-like"/>
    <property type="match status" value="1"/>
</dbReference>
<dbReference type="InterPro" id="IPR045865">
    <property type="entry name" value="ACT-like_dom_sf"/>
</dbReference>
<feature type="domain" description="ACT" evidence="7">
    <location>
        <begin position="639"/>
        <end position="713"/>
    </location>
</feature>
<evidence type="ECO:0000313" key="9">
    <source>
        <dbReference type="EMBL" id="MBB6092227.1"/>
    </source>
</evidence>
<dbReference type="CDD" id="cd04876">
    <property type="entry name" value="ACT_RelA-SpoT"/>
    <property type="match status" value="1"/>
</dbReference>
<dbReference type="FunFam" id="3.10.20.30:FF:000002">
    <property type="entry name" value="GTP pyrophosphokinase (RelA/SpoT)"/>
    <property type="match status" value="1"/>
</dbReference>
<dbReference type="InterPro" id="IPR045600">
    <property type="entry name" value="RelA/SpoT_AH_RIS"/>
</dbReference>
<dbReference type="GO" id="GO:0008728">
    <property type="term" value="F:GTP diphosphokinase activity"/>
    <property type="evidence" value="ECO:0007669"/>
    <property type="project" value="TreeGrafter"/>
</dbReference>
<keyword evidence="9" id="KW-0418">Kinase</keyword>
<dbReference type="SUPFAM" id="SSF55021">
    <property type="entry name" value="ACT-like"/>
    <property type="match status" value="1"/>
</dbReference>
<dbReference type="PROSITE" id="PS51671">
    <property type="entry name" value="ACT"/>
    <property type="match status" value="1"/>
</dbReference>
<dbReference type="InterPro" id="IPR004095">
    <property type="entry name" value="TGS"/>
</dbReference>
<evidence type="ECO:0000259" key="8">
    <source>
        <dbReference type="PROSITE" id="PS51880"/>
    </source>
</evidence>
<dbReference type="PANTHER" id="PTHR21262">
    <property type="entry name" value="GUANOSINE-3',5'-BIS DIPHOSPHATE 3'-PYROPHOSPHOHYDROLASE"/>
    <property type="match status" value="1"/>
</dbReference>
<dbReference type="FunFam" id="3.30.460.10:FF:000001">
    <property type="entry name" value="GTP pyrophosphokinase RelA"/>
    <property type="match status" value="1"/>
</dbReference>
<evidence type="ECO:0000256" key="2">
    <source>
        <dbReference type="ARBA" id="ARBA00025704"/>
    </source>
</evidence>
<proteinExistence type="inferred from homology"/>
<comment type="caution">
    <text evidence="9">The sequence shown here is derived from an EMBL/GenBank/DDBJ whole genome shotgun (WGS) entry which is preliminary data.</text>
</comment>
<dbReference type="RefSeq" id="WP_184329969.1">
    <property type="nucleotide sequence ID" value="NZ_JACHHZ010000001.1"/>
</dbReference>
<accession>A0A841HH20</accession>
<dbReference type="EMBL" id="JACHHZ010000001">
    <property type="protein sequence ID" value="MBB6092227.1"/>
    <property type="molecule type" value="Genomic_DNA"/>
</dbReference>
<evidence type="ECO:0000256" key="5">
    <source>
        <dbReference type="ARBA" id="ARBA00033308"/>
    </source>
</evidence>
<dbReference type="PROSITE" id="PS51880">
    <property type="entry name" value="TGS"/>
    <property type="match status" value="1"/>
</dbReference>
<dbReference type="Gene3D" id="1.10.3210.10">
    <property type="entry name" value="Hypothetical protein af1432"/>
    <property type="match status" value="1"/>
</dbReference>
<dbReference type="Proteomes" id="UP000588068">
    <property type="component" value="Unassembled WGS sequence"/>
</dbReference>
<dbReference type="Pfam" id="PF04607">
    <property type="entry name" value="RelA_SpoT"/>
    <property type="match status" value="1"/>
</dbReference>
<dbReference type="Gene3D" id="3.30.70.260">
    <property type="match status" value="1"/>
</dbReference>
<dbReference type="InterPro" id="IPR012676">
    <property type="entry name" value="TGS-like"/>
</dbReference>
<dbReference type="GO" id="GO:0042594">
    <property type="term" value="P:response to starvation"/>
    <property type="evidence" value="ECO:0007669"/>
    <property type="project" value="TreeGrafter"/>
</dbReference>
<comment type="pathway">
    <text evidence="2">Purine metabolism.</text>
</comment>
<feature type="domain" description="TGS" evidence="8">
    <location>
        <begin position="384"/>
        <end position="447"/>
    </location>
</feature>
<evidence type="ECO:0000313" key="10">
    <source>
        <dbReference type="Proteomes" id="UP000588068"/>
    </source>
</evidence>
<evidence type="ECO:0000256" key="4">
    <source>
        <dbReference type="ARBA" id="ARBA00032407"/>
    </source>
</evidence>
<dbReference type="InterPro" id="IPR043519">
    <property type="entry name" value="NT_sf"/>
</dbReference>
<dbReference type="GO" id="GO:0008893">
    <property type="term" value="F:guanosine-3',5'-bis(diphosphate) 3'-diphosphatase activity"/>
    <property type="evidence" value="ECO:0007669"/>
    <property type="project" value="TreeGrafter"/>
</dbReference>
<name>A0A841HH20_9GAMM</name>
<dbReference type="CDD" id="cd05399">
    <property type="entry name" value="NT_Rel-Spo_like"/>
    <property type="match status" value="1"/>
</dbReference>
<dbReference type="InterPro" id="IPR002912">
    <property type="entry name" value="ACT_dom"/>
</dbReference>
<evidence type="ECO:0000259" key="7">
    <source>
        <dbReference type="PROSITE" id="PS51671"/>
    </source>
</evidence>
<protein>
    <recommendedName>
        <fullName evidence="1">GTP pyrophosphokinase</fullName>
    </recommendedName>
    <alternativeName>
        <fullName evidence="4">(p)ppGpp synthase</fullName>
    </alternativeName>
    <alternativeName>
        <fullName evidence="3">ATP:GTP 3'-pyrophosphotransferase</fullName>
    </alternativeName>
    <alternativeName>
        <fullName evidence="5">ppGpp synthase I</fullName>
    </alternativeName>
</protein>
<evidence type="ECO:0000256" key="3">
    <source>
        <dbReference type="ARBA" id="ARBA00029754"/>
    </source>
</evidence>
<dbReference type="SUPFAM" id="SSF81271">
    <property type="entry name" value="TGS-like"/>
    <property type="match status" value="1"/>
</dbReference>
<dbReference type="InterPro" id="IPR012675">
    <property type="entry name" value="Beta-grasp_dom_sf"/>
</dbReference>
<evidence type="ECO:0000256" key="6">
    <source>
        <dbReference type="RuleBase" id="RU003847"/>
    </source>
</evidence>
<dbReference type="GO" id="GO:0015969">
    <property type="term" value="P:guanosine tetraphosphate metabolic process"/>
    <property type="evidence" value="ECO:0007669"/>
    <property type="project" value="InterPro"/>
</dbReference>
<dbReference type="PANTHER" id="PTHR21262:SF31">
    <property type="entry name" value="GTP PYROPHOSPHOKINASE"/>
    <property type="match status" value="1"/>
</dbReference>
<dbReference type="InterPro" id="IPR004811">
    <property type="entry name" value="RelA/Spo_fam"/>
</dbReference>
<dbReference type="Pfam" id="PF19296">
    <property type="entry name" value="RelA_AH_RIS"/>
    <property type="match status" value="1"/>
</dbReference>
<dbReference type="CDD" id="cd01668">
    <property type="entry name" value="TGS_RSH"/>
    <property type="match status" value="1"/>
</dbReference>
<dbReference type="SUPFAM" id="SSF81301">
    <property type="entry name" value="Nucleotidyltransferase"/>
    <property type="match status" value="1"/>
</dbReference>
<dbReference type="SMART" id="SM00954">
    <property type="entry name" value="RelA_SpoT"/>
    <property type="match status" value="1"/>
</dbReference>
<dbReference type="GO" id="GO:0016301">
    <property type="term" value="F:kinase activity"/>
    <property type="evidence" value="ECO:0007669"/>
    <property type="project" value="UniProtKB-KW"/>
</dbReference>
<dbReference type="Gene3D" id="3.10.20.30">
    <property type="match status" value="1"/>
</dbReference>
<gene>
    <name evidence="9" type="ORF">HNQ60_001073</name>
</gene>
<dbReference type="GO" id="GO:0015949">
    <property type="term" value="P:nucleobase-containing small molecule interconversion"/>
    <property type="evidence" value="ECO:0007669"/>
    <property type="project" value="UniProtKB-ARBA"/>
</dbReference>
<organism evidence="9 10">
    <name type="scientific">Povalibacter uvarum</name>
    <dbReference type="NCBI Taxonomy" id="732238"/>
    <lineage>
        <taxon>Bacteria</taxon>
        <taxon>Pseudomonadati</taxon>
        <taxon>Pseudomonadota</taxon>
        <taxon>Gammaproteobacteria</taxon>
        <taxon>Steroidobacterales</taxon>
        <taxon>Steroidobacteraceae</taxon>
        <taxon>Povalibacter</taxon>
    </lineage>
</organism>
<dbReference type="Pfam" id="PF13328">
    <property type="entry name" value="HD_4"/>
    <property type="match status" value="1"/>
</dbReference>
<comment type="function">
    <text evidence="6">In eubacteria ppGpp (guanosine 3'-diphosphate 5'-diphosphate) is a mediator of the stringent response that coordinates a variety of cellular activities in response to changes in nutritional abundance.</text>
</comment>
<evidence type="ECO:0000256" key="1">
    <source>
        <dbReference type="ARBA" id="ARBA00019852"/>
    </source>
</evidence>
<sequence length="713" mass="79816">MQPADPLPQSSASTPVLSREARDYLEQIATSDTGRIAVRRAQAIADVVAGFTDDQDMRNGAALLPLLETGLIAEERAPAVFGDTAARIATELVRIGSLGLSGPRQADSALTANQAEALRKMLLAIVTDPRLVLIKLAAQLTLLRESKDAPVAERERIARETRDIYAPLANRLGVWQIKWELEDLSFRYLDPANYKLVAGWLAAKRADRERYIEEVISQLRTELARVHIKGEVAGRPKHIFSIWRKMQRKGLSFDQLYDIRAVRILVDSIADCYAALGVVHSLWPYIPGEFDDYIATPKDNLYRSLHTAVIGPGKLPVEIQIRTREMHEHAELGVAAHWKYKEGGKRNAAYEQKIVWLRQILEPADREGQETNDDFLDRVRSEVFEDRVYALSPRGEVIELPKGATPLDFAYHVHTDLGHRCRGAKVNGRMVPLNQPLANGDQVEIITAKQPNPSRDWLVPSLGYLVSQRNRSKVRSWFRKLDEEQNRQQGRQILERELQRLAIHSLSLAELVTEFKFDTPEQLYQAIGEGDVTAAQITGAILRRARPQELPSPIPRKPTIATKAPEGITIEGVGDLLSHFARCCGPVPPESIMGYITLGRGVSIHRQDCVSLKRLQQEHPERLIAVEWGSGSDRSFPVEINVRAFDRRGLVRDITGVLADSKINIQGMNTVTDEADGIADINLRITVQDLEELSRVLGRVQGLPNILSARRKA</sequence>
<dbReference type="Pfam" id="PF13291">
    <property type="entry name" value="ACT_4"/>
    <property type="match status" value="1"/>
</dbReference>
<dbReference type="NCBIfam" id="NF008124">
    <property type="entry name" value="PRK10872.1"/>
    <property type="match status" value="1"/>
</dbReference>
<dbReference type="AlphaFoldDB" id="A0A841HH20"/>
<dbReference type="Gene3D" id="3.30.460.10">
    <property type="entry name" value="Beta Polymerase, domain 2"/>
    <property type="match status" value="1"/>
</dbReference>
<dbReference type="Pfam" id="PF02824">
    <property type="entry name" value="TGS"/>
    <property type="match status" value="1"/>
</dbReference>
<dbReference type="InterPro" id="IPR033655">
    <property type="entry name" value="TGS_RelA/SpoT"/>
</dbReference>
<dbReference type="GO" id="GO:0005886">
    <property type="term" value="C:plasma membrane"/>
    <property type="evidence" value="ECO:0007669"/>
    <property type="project" value="TreeGrafter"/>
</dbReference>